<dbReference type="Gene3D" id="1.10.287.10">
    <property type="entry name" value="S15/NS1, RNA-binding"/>
    <property type="match status" value="1"/>
</dbReference>
<dbReference type="InterPro" id="IPR009068">
    <property type="entry name" value="uS15_NS1_RNA-bd_sf"/>
</dbReference>
<dbReference type="FunFam" id="3.30.930.10:FF:000013">
    <property type="entry name" value="Aspartate--tRNA ligase, cytoplasmic"/>
    <property type="match status" value="1"/>
</dbReference>
<dbReference type="PROSITE" id="PS50862">
    <property type="entry name" value="AA_TRNA_LIGASE_II"/>
    <property type="match status" value="1"/>
</dbReference>
<evidence type="ECO:0000256" key="7">
    <source>
        <dbReference type="ARBA" id="ARBA00022840"/>
    </source>
</evidence>
<comment type="similarity">
    <text evidence="2">Belongs to the class-II aminoacyl-tRNA synthetase family. Type 2 subfamily.</text>
</comment>
<dbReference type="HAMAP" id="MF_02075">
    <property type="entry name" value="Asp_tRNA_synth_type2"/>
    <property type="match status" value="1"/>
</dbReference>
<feature type="domain" description="WHEP-TRS" evidence="14">
    <location>
        <begin position="7"/>
        <end position="63"/>
    </location>
</feature>
<dbReference type="InterPro" id="IPR006195">
    <property type="entry name" value="aa-tRNA-synth_II"/>
</dbReference>
<dbReference type="RefSeq" id="XP_001749766.1">
    <property type="nucleotide sequence ID" value="XM_001749714.1"/>
</dbReference>
<protein>
    <recommendedName>
        <fullName evidence="3">aspartate--tRNA ligase</fullName>
        <ecNumber evidence="3">6.1.1.12</ecNumber>
    </recommendedName>
    <alternativeName>
        <fullName evidence="10">Aspartyl-tRNA synthetase</fullName>
    </alternativeName>
</protein>
<evidence type="ECO:0000256" key="1">
    <source>
        <dbReference type="ARBA" id="ARBA00004496"/>
    </source>
</evidence>
<dbReference type="PROSITE" id="PS00762">
    <property type="entry name" value="WHEP_TRS_1"/>
    <property type="match status" value="1"/>
</dbReference>
<keyword evidence="7" id="KW-0067">ATP-binding</keyword>
<name>A9VAN8_MONBE</name>
<feature type="compositionally biased region" description="Basic and acidic residues" evidence="12">
    <location>
        <begin position="81"/>
        <end position="107"/>
    </location>
</feature>
<evidence type="ECO:0000256" key="11">
    <source>
        <dbReference type="ARBA" id="ARBA00047904"/>
    </source>
</evidence>
<dbReference type="Pfam" id="PF01336">
    <property type="entry name" value="tRNA_anti-codon"/>
    <property type="match status" value="1"/>
</dbReference>
<dbReference type="CDD" id="cd04320">
    <property type="entry name" value="AspRS_cyto_N"/>
    <property type="match status" value="1"/>
</dbReference>
<organism evidence="15 16">
    <name type="scientific">Monosiga brevicollis</name>
    <name type="common">Choanoflagellate</name>
    <dbReference type="NCBI Taxonomy" id="81824"/>
    <lineage>
        <taxon>Eukaryota</taxon>
        <taxon>Choanoflagellata</taxon>
        <taxon>Craspedida</taxon>
        <taxon>Salpingoecidae</taxon>
        <taxon>Monosiga</taxon>
    </lineage>
</organism>
<dbReference type="Gene3D" id="3.30.930.10">
    <property type="entry name" value="Bira Bifunctional Protein, Domain 2"/>
    <property type="match status" value="1"/>
</dbReference>
<dbReference type="Proteomes" id="UP000001357">
    <property type="component" value="Unassembled WGS sequence"/>
</dbReference>
<dbReference type="NCBIfam" id="TIGR00458">
    <property type="entry name" value="aspS_nondisc"/>
    <property type="match status" value="1"/>
</dbReference>
<evidence type="ECO:0000256" key="2">
    <source>
        <dbReference type="ARBA" id="ARBA00005312"/>
    </source>
</evidence>
<dbReference type="CDD" id="cd00776">
    <property type="entry name" value="AsxRS_core"/>
    <property type="match status" value="1"/>
</dbReference>
<evidence type="ECO:0000256" key="3">
    <source>
        <dbReference type="ARBA" id="ARBA00012841"/>
    </source>
</evidence>
<dbReference type="InterPro" id="IPR045864">
    <property type="entry name" value="aa-tRNA-synth_II/BPL/LPL"/>
</dbReference>
<dbReference type="STRING" id="81824.A9VAN8"/>
<dbReference type="Pfam" id="PF00458">
    <property type="entry name" value="WHEP-TRS"/>
    <property type="match status" value="1"/>
</dbReference>
<evidence type="ECO:0000313" key="16">
    <source>
        <dbReference type="Proteomes" id="UP000001357"/>
    </source>
</evidence>
<evidence type="ECO:0000259" key="13">
    <source>
        <dbReference type="PROSITE" id="PS50862"/>
    </source>
</evidence>
<proteinExistence type="inferred from homology"/>
<dbReference type="NCBIfam" id="NF003483">
    <property type="entry name" value="PRK05159.1"/>
    <property type="match status" value="1"/>
</dbReference>
<dbReference type="EC" id="6.1.1.12" evidence="3"/>
<dbReference type="PANTHER" id="PTHR43450:SF1">
    <property type="entry name" value="ASPARTATE--TRNA LIGASE, CYTOPLASMIC"/>
    <property type="match status" value="1"/>
</dbReference>
<keyword evidence="9" id="KW-0030">Aminoacyl-tRNA synthetase</keyword>
<evidence type="ECO:0000256" key="8">
    <source>
        <dbReference type="ARBA" id="ARBA00022917"/>
    </source>
</evidence>
<gene>
    <name evidence="15" type="ORF">MONBRDRAFT_38870</name>
</gene>
<dbReference type="FunFam" id="2.40.50.140:FF:000919">
    <property type="match status" value="1"/>
</dbReference>
<dbReference type="InterPro" id="IPR004523">
    <property type="entry name" value="Asp-tRNA_synthase_2"/>
</dbReference>
<dbReference type="GO" id="GO:0004815">
    <property type="term" value="F:aspartate-tRNA ligase activity"/>
    <property type="evidence" value="ECO:0000318"/>
    <property type="project" value="GO_Central"/>
</dbReference>
<evidence type="ECO:0000313" key="15">
    <source>
        <dbReference type="EMBL" id="EDQ85355.1"/>
    </source>
</evidence>
<dbReference type="eggNOG" id="KOG0556">
    <property type="taxonomic scope" value="Eukaryota"/>
</dbReference>
<dbReference type="SUPFAM" id="SSF47060">
    <property type="entry name" value="S15/NS1 RNA-binding domain"/>
    <property type="match status" value="1"/>
</dbReference>
<dbReference type="PROSITE" id="PS51185">
    <property type="entry name" value="WHEP_TRS_2"/>
    <property type="match status" value="1"/>
</dbReference>
<evidence type="ECO:0000256" key="6">
    <source>
        <dbReference type="ARBA" id="ARBA00022741"/>
    </source>
</evidence>
<dbReference type="AlphaFoldDB" id="A9VAN8"/>
<dbReference type="SUPFAM" id="SSF55681">
    <property type="entry name" value="Class II aaRS and biotin synthetases"/>
    <property type="match status" value="1"/>
</dbReference>
<dbReference type="EMBL" id="CH991574">
    <property type="protein sequence ID" value="EDQ85355.1"/>
    <property type="molecule type" value="Genomic_DNA"/>
</dbReference>
<dbReference type="PANTHER" id="PTHR43450">
    <property type="entry name" value="ASPARTYL-TRNA SYNTHETASE"/>
    <property type="match status" value="1"/>
</dbReference>
<evidence type="ECO:0000259" key="14">
    <source>
        <dbReference type="PROSITE" id="PS51185"/>
    </source>
</evidence>
<keyword evidence="8" id="KW-0648">Protein biosynthesis</keyword>
<feature type="domain" description="Aminoacyl-transfer RNA synthetases class-II family profile" evidence="13">
    <location>
        <begin position="295"/>
        <end position="592"/>
    </location>
</feature>
<sequence length="600" mass="66632">MADYGTEGNALLAQAQKQGEVVRDLKSSKAPEDQVKAAVAELLNLKNKFKEVTGKDYPAPAKQEKKKKAAPAAATPAGPVDPEKEARKAAKKAAKDAKKAAKGDKAARIAARNEAAVKKQAADLADDQSQDLYGNLALIQSTERSDTVYTQIQNLVPALANNEVTLRARVHSKRVTGRLAFVTLRQRTHTVQVVFEENATISKAMIKFIEKLNPESIVNIVGTVTEPATPVESCTQRDVEIKGKACFVVTSALPSLPLQIEDAARGENDPMAVGQDVRLDNRILDLRAEPNQAIFKLQSGVGALFRNFLLGEGFTEIHSPKIIGAASESGSTVFKLEYFGSPAFLAQSPQLYKQMAIAADFERVFEIGPVFRAEDSNTHRHLTEFTGMDFEMAFYEHYHEVLDVVDRLFVSIFKGLTEKFGHEIAMVNKQFNREPFKWLEPTLRLEWPEGIAMLREAGEVIGDFDDISTPQEKLLGRLVKEKYDTDFYILDKFPLNIRPFYTMPDAKNPAYSNSYDLMMRGEEIMSGAQRIHDPALLEERATAHGLSLDEIKAYIDAFRYGCPPHAGGGVGMERVVMLFLGLPNIRKTSLFPRDPKRMEP</sequence>
<dbReference type="KEGG" id="mbr:MONBRDRAFT_38870"/>
<dbReference type="GO" id="GO:0005829">
    <property type="term" value="C:cytosol"/>
    <property type="evidence" value="ECO:0000318"/>
    <property type="project" value="GO_Central"/>
</dbReference>
<dbReference type="Gene3D" id="2.40.50.140">
    <property type="entry name" value="Nucleic acid-binding proteins"/>
    <property type="match status" value="1"/>
</dbReference>
<dbReference type="GO" id="GO:0005524">
    <property type="term" value="F:ATP binding"/>
    <property type="evidence" value="ECO:0007669"/>
    <property type="project" value="UniProtKB-KW"/>
</dbReference>
<dbReference type="GeneID" id="5895104"/>
<dbReference type="InParanoid" id="A9VAN8"/>
<evidence type="ECO:0000256" key="10">
    <source>
        <dbReference type="ARBA" id="ARBA00033155"/>
    </source>
</evidence>
<dbReference type="GO" id="GO:0006422">
    <property type="term" value="P:aspartyl-tRNA aminoacylation"/>
    <property type="evidence" value="ECO:0000318"/>
    <property type="project" value="GO_Central"/>
</dbReference>
<dbReference type="GO" id="GO:0017101">
    <property type="term" value="C:aminoacyl-tRNA synthetase multienzyme complex"/>
    <property type="evidence" value="ECO:0000318"/>
    <property type="project" value="GO_Central"/>
</dbReference>
<evidence type="ECO:0000256" key="5">
    <source>
        <dbReference type="ARBA" id="ARBA00022598"/>
    </source>
</evidence>
<dbReference type="FunCoup" id="A9VAN8">
    <property type="interactions" value="1219"/>
</dbReference>
<dbReference type="InterPro" id="IPR004364">
    <property type="entry name" value="Aa-tRNA-synt_II"/>
</dbReference>
<keyword evidence="4" id="KW-0963">Cytoplasm</keyword>
<feature type="region of interest" description="Disordered" evidence="12">
    <location>
        <begin position="51"/>
        <end position="107"/>
    </location>
</feature>
<dbReference type="InterPro" id="IPR002312">
    <property type="entry name" value="Asp/Asn-tRNA-synth_IIb"/>
</dbReference>
<dbReference type="SMART" id="SM00991">
    <property type="entry name" value="WHEP-TRS"/>
    <property type="match status" value="1"/>
</dbReference>
<comment type="subcellular location">
    <subcellularLocation>
        <location evidence="1">Cytoplasm</location>
    </subcellularLocation>
</comment>
<dbReference type="InterPro" id="IPR004365">
    <property type="entry name" value="NA-bd_OB_tRNA"/>
</dbReference>
<dbReference type="Pfam" id="PF00152">
    <property type="entry name" value="tRNA-synt_2"/>
    <property type="match status" value="1"/>
</dbReference>
<dbReference type="InterPro" id="IPR000738">
    <property type="entry name" value="WHEP-TRS_dom"/>
</dbReference>
<comment type="catalytic activity">
    <reaction evidence="11">
        <text>tRNA(Asp) + L-aspartate + ATP = L-aspartyl-tRNA(Asp) + AMP + diphosphate</text>
        <dbReference type="Rhea" id="RHEA:19649"/>
        <dbReference type="Rhea" id="RHEA-COMP:9660"/>
        <dbReference type="Rhea" id="RHEA-COMP:9678"/>
        <dbReference type="ChEBI" id="CHEBI:29991"/>
        <dbReference type="ChEBI" id="CHEBI:30616"/>
        <dbReference type="ChEBI" id="CHEBI:33019"/>
        <dbReference type="ChEBI" id="CHEBI:78442"/>
        <dbReference type="ChEBI" id="CHEBI:78516"/>
        <dbReference type="ChEBI" id="CHEBI:456215"/>
        <dbReference type="EC" id="6.1.1.12"/>
    </reaction>
</comment>
<keyword evidence="6" id="KW-0547">Nucleotide-binding</keyword>
<dbReference type="InterPro" id="IPR012340">
    <property type="entry name" value="NA-bd_OB-fold"/>
</dbReference>
<reference evidence="15 16" key="1">
    <citation type="journal article" date="2008" name="Nature">
        <title>The genome of the choanoflagellate Monosiga brevicollis and the origin of metazoans.</title>
        <authorList>
            <consortium name="JGI Sequencing"/>
            <person name="King N."/>
            <person name="Westbrook M.J."/>
            <person name="Young S.L."/>
            <person name="Kuo A."/>
            <person name="Abedin M."/>
            <person name="Chapman J."/>
            <person name="Fairclough S."/>
            <person name="Hellsten U."/>
            <person name="Isogai Y."/>
            <person name="Letunic I."/>
            <person name="Marr M."/>
            <person name="Pincus D."/>
            <person name="Putnam N."/>
            <person name="Rokas A."/>
            <person name="Wright K.J."/>
            <person name="Zuzow R."/>
            <person name="Dirks W."/>
            <person name="Good M."/>
            <person name="Goodstein D."/>
            <person name="Lemons D."/>
            <person name="Li W."/>
            <person name="Lyons J.B."/>
            <person name="Morris A."/>
            <person name="Nichols S."/>
            <person name="Richter D.J."/>
            <person name="Salamov A."/>
            <person name="Bork P."/>
            <person name="Lim W.A."/>
            <person name="Manning G."/>
            <person name="Miller W.T."/>
            <person name="McGinnis W."/>
            <person name="Shapiro H."/>
            <person name="Tjian R."/>
            <person name="Grigoriev I.V."/>
            <person name="Rokhsar D."/>
        </authorList>
    </citation>
    <scope>NUCLEOTIDE SEQUENCE [LARGE SCALE GENOMIC DNA]</scope>
    <source>
        <strain evidence="16">MX1 / ATCC 50154</strain>
    </source>
</reference>
<keyword evidence="5" id="KW-0436">Ligase</keyword>
<evidence type="ECO:0000256" key="4">
    <source>
        <dbReference type="ARBA" id="ARBA00022490"/>
    </source>
</evidence>
<evidence type="ECO:0000256" key="12">
    <source>
        <dbReference type="SAM" id="MobiDB-lite"/>
    </source>
</evidence>
<dbReference type="GO" id="GO:0003723">
    <property type="term" value="F:RNA binding"/>
    <property type="evidence" value="ECO:0000318"/>
    <property type="project" value="GO_Central"/>
</dbReference>
<dbReference type="SUPFAM" id="SSF50249">
    <property type="entry name" value="Nucleic acid-binding proteins"/>
    <property type="match status" value="1"/>
</dbReference>
<dbReference type="CDD" id="cd00936">
    <property type="entry name" value="WEPRS_RNA"/>
    <property type="match status" value="1"/>
</dbReference>
<accession>A9VAN8</accession>
<evidence type="ECO:0000256" key="9">
    <source>
        <dbReference type="ARBA" id="ARBA00023146"/>
    </source>
</evidence>
<keyword evidence="16" id="KW-1185">Reference proteome</keyword>
<dbReference type="PRINTS" id="PR01042">
    <property type="entry name" value="TRNASYNTHASP"/>
</dbReference>
<dbReference type="OMA" id="WVHEIRD"/>